<organism evidence="19 20">
    <name type="scientific">Steinernema carpocapsae</name>
    <name type="common">Entomopathogenic nematode</name>
    <dbReference type="NCBI Taxonomy" id="34508"/>
    <lineage>
        <taxon>Eukaryota</taxon>
        <taxon>Metazoa</taxon>
        <taxon>Ecdysozoa</taxon>
        <taxon>Nematoda</taxon>
        <taxon>Chromadorea</taxon>
        <taxon>Rhabditida</taxon>
        <taxon>Tylenchina</taxon>
        <taxon>Panagrolaimomorpha</taxon>
        <taxon>Strongyloidoidea</taxon>
        <taxon>Steinernematidae</taxon>
        <taxon>Steinernema</taxon>
    </lineage>
</organism>
<keyword evidence="7" id="KW-0808">Transferase</keyword>
<dbReference type="PANTHER" id="PTHR24346">
    <property type="entry name" value="MAP/MICROTUBULE AFFINITY-REGULATING KINASE"/>
    <property type="match status" value="1"/>
</dbReference>
<dbReference type="InterPro" id="IPR000719">
    <property type="entry name" value="Prot_kinase_dom"/>
</dbReference>
<dbReference type="AlphaFoldDB" id="A0A4U8V1Q2"/>
<dbReference type="GO" id="GO:0005737">
    <property type="term" value="C:cytoplasm"/>
    <property type="evidence" value="ECO:0007669"/>
    <property type="project" value="TreeGrafter"/>
</dbReference>
<evidence type="ECO:0000256" key="4">
    <source>
        <dbReference type="ARBA" id="ARBA00012513"/>
    </source>
</evidence>
<dbReference type="OrthoDB" id="193931at2759"/>
<evidence type="ECO:0000256" key="7">
    <source>
        <dbReference type="ARBA" id="ARBA00022679"/>
    </source>
</evidence>
<comment type="catalytic activity">
    <reaction evidence="15">
        <text>L-seryl-[protein] + ATP = O-phospho-L-seryl-[protein] + ADP + H(+)</text>
        <dbReference type="Rhea" id="RHEA:17989"/>
        <dbReference type="Rhea" id="RHEA-COMP:9863"/>
        <dbReference type="Rhea" id="RHEA-COMP:11604"/>
        <dbReference type="ChEBI" id="CHEBI:15378"/>
        <dbReference type="ChEBI" id="CHEBI:29999"/>
        <dbReference type="ChEBI" id="CHEBI:30616"/>
        <dbReference type="ChEBI" id="CHEBI:83421"/>
        <dbReference type="ChEBI" id="CHEBI:456216"/>
        <dbReference type="EC" id="2.7.11.1"/>
    </reaction>
</comment>
<dbReference type="Proteomes" id="UP000298663">
    <property type="component" value="Chromosome X"/>
</dbReference>
<dbReference type="SUPFAM" id="SSF56112">
    <property type="entry name" value="Protein kinase-like (PK-like)"/>
    <property type="match status" value="1"/>
</dbReference>
<dbReference type="STRING" id="34508.A0A4U8V1Q2"/>
<dbReference type="PROSITE" id="PS50011">
    <property type="entry name" value="PROTEIN_KINASE_DOM"/>
    <property type="match status" value="1"/>
</dbReference>
<feature type="domain" description="KA1" evidence="18">
    <location>
        <begin position="397"/>
        <end position="446"/>
    </location>
</feature>
<comment type="catalytic activity">
    <reaction evidence="14">
        <text>L-threonyl-[protein] + ATP = O-phospho-L-threonyl-[protein] + ADP + H(+)</text>
        <dbReference type="Rhea" id="RHEA:46608"/>
        <dbReference type="Rhea" id="RHEA-COMP:11060"/>
        <dbReference type="Rhea" id="RHEA-COMP:11605"/>
        <dbReference type="ChEBI" id="CHEBI:15378"/>
        <dbReference type="ChEBI" id="CHEBI:30013"/>
        <dbReference type="ChEBI" id="CHEBI:30616"/>
        <dbReference type="ChEBI" id="CHEBI:61977"/>
        <dbReference type="ChEBI" id="CHEBI:456216"/>
        <dbReference type="EC" id="2.7.11.1"/>
    </reaction>
</comment>
<keyword evidence="9" id="KW-0418">Kinase</keyword>
<evidence type="ECO:0000256" key="6">
    <source>
        <dbReference type="ARBA" id="ARBA00022527"/>
    </source>
</evidence>
<evidence type="ECO:0000256" key="12">
    <source>
        <dbReference type="ARBA" id="ARBA00023136"/>
    </source>
</evidence>
<dbReference type="GO" id="GO:0035556">
    <property type="term" value="P:intracellular signal transduction"/>
    <property type="evidence" value="ECO:0007669"/>
    <property type="project" value="TreeGrafter"/>
</dbReference>
<dbReference type="Gene3D" id="3.30.310.80">
    <property type="entry name" value="Kinase associated domain 1, KA1"/>
    <property type="match status" value="1"/>
</dbReference>
<sequence length="446" mass="50800">MGVLLYTLLCGALPFEDDSVQDLYKKIIKGVYPEPDFLSFNSRALLKGMLQVNPRKRMTIQDLLTHPWMNHTYSQPLKWNTIFDKNIVDEEVARELAAHYNHSVGEMIERIKQWSFDYLTATYLLLLQRKLRGQKFALPGHRNTGNPMSSIITSPTIHASLERDLDRSGLEDDSSDNSGQGPSDIYFARPLSPKRVDPNMYKRPDFTPSIMTGRTPGPTKARNVYDTPIRTRPQQVKSTICDKENERPSSVRLRGTVNINEAYRPKSIVPAYCTPKRPEAHNVYATPARRRESPTTPSTPGDDEENRTPRSNGKTSRLRTRVFASLERKADRMINLLTPRRLKNDGPTVLKHTKNMVNVSMTSSNNPHLVKSELISGFQKQGITVEENGWKIFGKEKDAMGRSMTVELQVVFIETLKQVGVQRRRINGDAFLYKKVCEQVLRLSGL</sequence>
<feature type="domain" description="Protein kinase" evidence="17">
    <location>
        <begin position="1"/>
        <end position="69"/>
    </location>
</feature>
<dbReference type="InterPro" id="IPR001772">
    <property type="entry name" value="KA1_dom"/>
</dbReference>
<protein>
    <recommendedName>
        <fullName evidence="4">non-specific serine/threonine protein kinase</fullName>
        <ecNumber evidence="4">2.7.11.1</ecNumber>
    </recommendedName>
</protein>
<comment type="cofactor">
    <cofactor evidence="1">
        <name>Mg(2+)</name>
        <dbReference type="ChEBI" id="CHEBI:18420"/>
    </cofactor>
</comment>
<dbReference type="InterPro" id="IPR028375">
    <property type="entry name" value="KA1/Ssp2_C"/>
</dbReference>
<evidence type="ECO:0000259" key="18">
    <source>
        <dbReference type="PROSITE" id="PS50032"/>
    </source>
</evidence>
<keyword evidence="8" id="KW-0547">Nucleotide-binding</keyword>
<dbReference type="InterPro" id="IPR011009">
    <property type="entry name" value="Kinase-like_dom_sf"/>
</dbReference>
<dbReference type="EMBL" id="CM016762">
    <property type="protein sequence ID" value="TMS39821.1"/>
    <property type="molecule type" value="Genomic_DNA"/>
</dbReference>
<keyword evidence="5" id="KW-1003">Cell membrane</keyword>
<evidence type="ECO:0000256" key="13">
    <source>
        <dbReference type="ARBA" id="ARBA00023306"/>
    </source>
</evidence>
<keyword evidence="20" id="KW-1185">Reference proteome</keyword>
<dbReference type="GO" id="GO:0005524">
    <property type="term" value="F:ATP binding"/>
    <property type="evidence" value="ECO:0007669"/>
    <property type="project" value="UniProtKB-KW"/>
</dbReference>
<keyword evidence="11" id="KW-0446">Lipid-binding</keyword>
<dbReference type="EC" id="2.7.11.1" evidence="4"/>
<evidence type="ECO:0000256" key="14">
    <source>
        <dbReference type="ARBA" id="ARBA00047899"/>
    </source>
</evidence>
<dbReference type="FunFam" id="1.10.510.10:FF:000571">
    <property type="entry name" value="Maternal embryonic leucine zipper kinase"/>
    <property type="match status" value="1"/>
</dbReference>
<comment type="subcellular location">
    <subcellularLocation>
        <location evidence="2">Cell membrane</location>
        <topology evidence="2">Peripheral membrane protein</topology>
    </subcellularLocation>
</comment>
<dbReference type="PROSITE" id="PS50032">
    <property type="entry name" value="KA1"/>
    <property type="match status" value="1"/>
</dbReference>
<dbReference type="Pfam" id="PF00069">
    <property type="entry name" value="Pkinase"/>
    <property type="match status" value="1"/>
</dbReference>
<keyword evidence="6" id="KW-0723">Serine/threonine-protein kinase</keyword>
<accession>A0A4U8V1Q2</accession>
<evidence type="ECO:0000256" key="5">
    <source>
        <dbReference type="ARBA" id="ARBA00022475"/>
    </source>
</evidence>
<dbReference type="SUPFAM" id="SSF103243">
    <property type="entry name" value="KA1-like"/>
    <property type="match status" value="1"/>
</dbReference>
<evidence type="ECO:0000256" key="15">
    <source>
        <dbReference type="ARBA" id="ARBA00048679"/>
    </source>
</evidence>
<evidence type="ECO:0000256" key="3">
    <source>
        <dbReference type="ARBA" id="ARBA00006234"/>
    </source>
</evidence>
<feature type="compositionally biased region" description="Basic and acidic residues" evidence="16">
    <location>
        <begin position="194"/>
        <end position="205"/>
    </location>
</feature>
<gene>
    <name evidence="19" type="ORF">L596_006292</name>
</gene>
<feature type="region of interest" description="Disordered" evidence="16">
    <location>
        <begin position="279"/>
        <end position="318"/>
    </location>
</feature>
<evidence type="ECO:0000256" key="8">
    <source>
        <dbReference type="ARBA" id="ARBA00022741"/>
    </source>
</evidence>
<dbReference type="InterPro" id="IPR048637">
    <property type="entry name" value="MELK_UBA"/>
</dbReference>
<keyword evidence="10" id="KW-0067">ATP-binding</keyword>
<comment type="similarity">
    <text evidence="3">Belongs to the protein kinase superfamily. CAMK Ser/Thr protein kinase family. SNF1 subfamily.</text>
</comment>
<dbReference type="Gene3D" id="1.10.510.10">
    <property type="entry name" value="Transferase(Phosphotransferase) domain 1"/>
    <property type="match status" value="1"/>
</dbReference>
<evidence type="ECO:0000256" key="9">
    <source>
        <dbReference type="ARBA" id="ARBA00022777"/>
    </source>
</evidence>
<reference evidence="19 20" key="2">
    <citation type="journal article" date="2019" name="G3 (Bethesda)">
        <title>Hybrid Assembly of the Genome of the Entomopathogenic Nematode Steinernema carpocapsae Identifies the X-Chromosome.</title>
        <authorList>
            <person name="Serra L."/>
            <person name="Macchietto M."/>
            <person name="Macias-Munoz A."/>
            <person name="McGill C.J."/>
            <person name="Rodriguez I.M."/>
            <person name="Rodriguez B."/>
            <person name="Murad R."/>
            <person name="Mortazavi A."/>
        </authorList>
    </citation>
    <scope>NUCLEOTIDE SEQUENCE [LARGE SCALE GENOMIC DNA]</scope>
    <source>
        <strain evidence="19 20">ALL</strain>
    </source>
</reference>
<evidence type="ECO:0000256" key="16">
    <source>
        <dbReference type="SAM" id="MobiDB-lite"/>
    </source>
</evidence>
<dbReference type="Pfam" id="PF21594">
    <property type="entry name" value="UBA_MELK"/>
    <property type="match status" value="1"/>
</dbReference>
<dbReference type="GO" id="GO:0004674">
    <property type="term" value="F:protein serine/threonine kinase activity"/>
    <property type="evidence" value="ECO:0007669"/>
    <property type="project" value="UniProtKB-KW"/>
</dbReference>
<feature type="region of interest" description="Disordered" evidence="16">
    <location>
        <begin position="166"/>
        <end position="225"/>
    </location>
</feature>
<name>A0A4U8V1Q2_STECR</name>
<evidence type="ECO:0000256" key="11">
    <source>
        <dbReference type="ARBA" id="ARBA00023121"/>
    </source>
</evidence>
<evidence type="ECO:0000256" key="10">
    <source>
        <dbReference type="ARBA" id="ARBA00022840"/>
    </source>
</evidence>
<dbReference type="PANTHER" id="PTHR24346:SF30">
    <property type="entry name" value="MATERNAL EMBRYONIC LEUCINE ZIPPER KINASE"/>
    <property type="match status" value="1"/>
</dbReference>
<evidence type="ECO:0000256" key="2">
    <source>
        <dbReference type="ARBA" id="ARBA00004202"/>
    </source>
</evidence>
<keyword evidence="13" id="KW-0131">Cell cycle</keyword>
<evidence type="ECO:0000313" key="20">
    <source>
        <dbReference type="Proteomes" id="UP000298663"/>
    </source>
</evidence>
<dbReference type="GO" id="GO:0106310">
    <property type="term" value="F:protein serine kinase activity"/>
    <property type="evidence" value="ECO:0007669"/>
    <property type="project" value="RHEA"/>
</dbReference>
<evidence type="ECO:0000259" key="17">
    <source>
        <dbReference type="PROSITE" id="PS50011"/>
    </source>
</evidence>
<keyword evidence="12" id="KW-0472">Membrane</keyword>
<reference evidence="19 20" key="1">
    <citation type="journal article" date="2015" name="Genome Biol.">
        <title>Comparative genomics of Steinernema reveals deeply conserved gene regulatory networks.</title>
        <authorList>
            <person name="Dillman A.R."/>
            <person name="Macchietto M."/>
            <person name="Porter C.F."/>
            <person name="Rogers A."/>
            <person name="Williams B."/>
            <person name="Antoshechkin I."/>
            <person name="Lee M.M."/>
            <person name="Goodwin Z."/>
            <person name="Lu X."/>
            <person name="Lewis E.E."/>
            <person name="Goodrich-Blair H."/>
            <person name="Stock S.P."/>
            <person name="Adams B.J."/>
            <person name="Sternberg P.W."/>
            <person name="Mortazavi A."/>
        </authorList>
    </citation>
    <scope>NUCLEOTIDE SEQUENCE [LARGE SCALE GENOMIC DNA]</scope>
    <source>
        <strain evidence="19 20">ALL</strain>
    </source>
</reference>
<dbReference type="CDD" id="cd12198">
    <property type="entry name" value="MELK_C"/>
    <property type="match status" value="1"/>
</dbReference>
<dbReference type="GO" id="GO:0005886">
    <property type="term" value="C:plasma membrane"/>
    <property type="evidence" value="ECO:0007669"/>
    <property type="project" value="UniProtKB-SubCell"/>
</dbReference>
<dbReference type="GO" id="GO:0008289">
    <property type="term" value="F:lipid binding"/>
    <property type="evidence" value="ECO:0007669"/>
    <property type="project" value="UniProtKB-KW"/>
</dbReference>
<dbReference type="Pfam" id="PF02149">
    <property type="entry name" value="KA1"/>
    <property type="match status" value="1"/>
</dbReference>
<evidence type="ECO:0000256" key="1">
    <source>
        <dbReference type="ARBA" id="ARBA00001946"/>
    </source>
</evidence>
<evidence type="ECO:0000313" key="19">
    <source>
        <dbReference type="EMBL" id="TMS39821.1"/>
    </source>
</evidence>
<proteinExistence type="inferred from homology"/>